<proteinExistence type="predicted"/>
<comment type="caution">
    <text evidence="1">The sequence shown here is derived from an EMBL/GenBank/DDBJ whole genome shotgun (WGS) entry which is preliminary data.</text>
</comment>
<dbReference type="AlphaFoldDB" id="X1LU37"/>
<evidence type="ECO:0000313" key="1">
    <source>
        <dbReference type="EMBL" id="GAI05920.1"/>
    </source>
</evidence>
<gene>
    <name evidence="1" type="ORF">S06H3_14874</name>
</gene>
<organism evidence="1">
    <name type="scientific">marine sediment metagenome</name>
    <dbReference type="NCBI Taxonomy" id="412755"/>
    <lineage>
        <taxon>unclassified sequences</taxon>
        <taxon>metagenomes</taxon>
        <taxon>ecological metagenomes</taxon>
    </lineage>
</organism>
<sequence length="55" mass="6032">GGFEYTSEGFSVQFEARYVIAEVELEEGPLYTSVDLGGFQVCVGIRIPLQTRESG</sequence>
<accession>X1LU37</accession>
<feature type="non-terminal residue" evidence="1">
    <location>
        <position position="1"/>
    </location>
</feature>
<dbReference type="EMBL" id="BARV01007291">
    <property type="protein sequence ID" value="GAI05920.1"/>
    <property type="molecule type" value="Genomic_DNA"/>
</dbReference>
<protein>
    <submittedName>
        <fullName evidence="1">Uncharacterized protein</fullName>
    </submittedName>
</protein>
<reference evidence="1" key="1">
    <citation type="journal article" date="2014" name="Front. Microbiol.">
        <title>High frequency of phylogenetically diverse reductive dehalogenase-homologous genes in deep subseafloor sedimentary metagenomes.</title>
        <authorList>
            <person name="Kawai M."/>
            <person name="Futagami T."/>
            <person name="Toyoda A."/>
            <person name="Takaki Y."/>
            <person name="Nishi S."/>
            <person name="Hori S."/>
            <person name="Arai W."/>
            <person name="Tsubouchi T."/>
            <person name="Morono Y."/>
            <person name="Uchiyama I."/>
            <person name="Ito T."/>
            <person name="Fujiyama A."/>
            <person name="Inagaki F."/>
            <person name="Takami H."/>
        </authorList>
    </citation>
    <scope>NUCLEOTIDE SEQUENCE</scope>
    <source>
        <strain evidence="1">Expedition CK06-06</strain>
    </source>
</reference>
<name>X1LU37_9ZZZZ</name>